<evidence type="ECO:0008006" key="3">
    <source>
        <dbReference type="Google" id="ProtNLM"/>
    </source>
</evidence>
<accession>A0A498S1F0</accession>
<evidence type="ECO:0000313" key="1">
    <source>
        <dbReference type="EMBL" id="VBB25516.1"/>
    </source>
</evidence>
<proteinExistence type="predicted"/>
<dbReference type="OrthoDB" id="10071059at2759"/>
<reference evidence="1 2" key="1">
    <citation type="submission" date="2018-08" db="EMBL/GenBank/DDBJ databases">
        <authorList>
            <person name="Laetsch R D."/>
            <person name="Stevens L."/>
            <person name="Kumar S."/>
            <person name="Blaxter L. M."/>
        </authorList>
    </citation>
    <scope>NUCLEOTIDE SEQUENCE [LARGE SCALE GENOMIC DNA]</scope>
</reference>
<name>A0A498S1F0_ACAVI</name>
<dbReference type="EMBL" id="UPTC01000021">
    <property type="protein sequence ID" value="VBB25516.1"/>
    <property type="molecule type" value="Genomic_DNA"/>
</dbReference>
<sequence length="131" mass="14897">MRSGEDEIMPSTSTFLFPDLMTRDELVAILKRKFRRIGVNTNKIGKLTDDELLQQFKKFTMPKPQRKECISYANNSGEVSVAKLENSGSVCSRVNPINRRRTACGKRLAVNSVECHSVEKNARKHSPIRFP</sequence>
<dbReference type="Proteomes" id="UP000276991">
    <property type="component" value="Unassembled WGS sequence"/>
</dbReference>
<gene>
    <name evidence="1" type="ORF">NAV_LOCUS346</name>
</gene>
<dbReference type="AlphaFoldDB" id="A0A498S1F0"/>
<evidence type="ECO:0000313" key="2">
    <source>
        <dbReference type="Proteomes" id="UP000276991"/>
    </source>
</evidence>
<keyword evidence="2" id="KW-1185">Reference proteome</keyword>
<protein>
    <recommendedName>
        <fullName evidence="3">Ashwin</fullName>
    </recommendedName>
</protein>
<organism evidence="1 2">
    <name type="scientific">Acanthocheilonema viteae</name>
    <name type="common">Filarial nematode worm</name>
    <name type="synonym">Dipetalonema viteae</name>
    <dbReference type="NCBI Taxonomy" id="6277"/>
    <lineage>
        <taxon>Eukaryota</taxon>
        <taxon>Metazoa</taxon>
        <taxon>Ecdysozoa</taxon>
        <taxon>Nematoda</taxon>
        <taxon>Chromadorea</taxon>
        <taxon>Rhabditida</taxon>
        <taxon>Spirurina</taxon>
        <taxon>Spiruromorpha</taxon>
        <taxon>Filarioidea</taxon>
        <taxon>Onchocercidae</taxon>
        <taxon>Acanthocheilonema</taxon>
    </lineage>
</organism>